<accession>A0A940X1M2</accession>
<organism evidence="1 2">
    <name type="scientific">Pseudoxanthomonas helianthi</name>
    <dbReference type="NCBI Taxonomy" id="1453541"/>
    <lineage>
        <taxon>Bacteria</taxon>
        <taxon>Pseudomonadati</taxon>
        <taxon>Pseudomonadota</taxon>
        <taxon>Gammaproteobacteria</taxon>
        <taxon>Lysobacterales</taxon>
        <taxon>Lysobacteraceae</taxon>
        <taxon>Pseudoxanthomonas</taxon>
    </lineage>
</organism>
<sequence>MATKKGPKPAPLDPSVIKKLLDKLSSDNEFRRLFKKDAGAALAKVGYKIGADAASAGTCLQLKATDRIAPKGKIVRDRAKLEKTLNSIVNFDCARGFSAD</sequence>
<dbReference type="EMBL" id="JAGKTC010000001">
    <property type="protein sequence ID" value="MBP3984110.1"/>
    <property type="molecule type" value="Genomic_DNA"/>
</dbReference>
<dbReference type="InterPro" id="IPR030976">
    <property type="entry name" value="Mod_pep_NH_fam"/>
</dbReference>
<evidence type="ECO:0000313" key="2">
    <source>
        <dbReference type="Proteomes" id="UP000673447"/>
    </source>
</evidence>
<name>A0A940X1M2_9GAMM</name>
<gene>
    <name evidence="1" type="ORF">J5837_06675</name>
</gene>
<reference evidence="1" key="2">
    <citation type="submission" date="2021-03" db="EMBL/GenBank/DDBJ databases">
        <authorList>
            <person name="Cao W."/>
        </authorList>
    </citation>
    <scope>NUCLEOTIDE SEQUENCE</scope>
    <source>
        <strain evidence="1">110414</strain>
    </source>
</reference>
<dbReference type="Proteomes" id="UP000673447">
    <property type="component" value="Unassembled WGS sequence"/>
</dbReference>
<dbReference type="AlphaFoldDB" id="A0A940X1M2"/>
<proteinExistence type="predicted"/>
<protein>
    <submittedName>
        <fullName evidence="1">NHLP-related RiPP peptide</fullName>
    </submittedName>
</protein>
<comment type="caution">
    <text evidence="1">The sequence shown here is derived from an EMBL/GenBank/DDBJ whole genome shotgun (WGS) entry which is preliminary data.</text>
</comment>
<keyword evidence="2" id="KW-1185">Reference proteome</keyword>
<evidence type="ECO:0000313" key="1">
    <source>
        <dbReference type="EMBL" id="MBP3984110.1"/>
    </source>
</evidence>
<dbReference type="NCBIfam" id="TIGR04509">
    <property type="entry name" value="mod_pep_NH_fam"/>
    <property type="match status" value="1"/>
</dbReference>
<dbReference type="RefSeq" id="WP_210535899.1">
    <property type="nucleotide sequence ID" value="NZ_JAGKTC010000001.1"/>
</dbReference>
<reference evidence="1" key="1">
    <citation type="journal article" date="2016" name="Int. J. Syst. Evol. Microbiol.">
        <title>Pseudoxanthomonas helianthi sp. nov., isolated from roots of Jerusalem artichoke (Helianthus tuberosus).</title>
        <authorList>
            <person name="Kittiwongwattana C."/>
            <person name="Thawai C."/>
        </authorList>
    </citation>
    <scope>NUCLEOTIDE SEQUENCE</scope>
    <source>
        <strain evidence="1">110414</strain>
    </source>
</reference>